<name>A0ABD3XGG0_SINWO</name>
<keyword evidence="2" id="KW-0812">Transmembrane</keyword>
<feature type="region of interest" description="Disordered" evidence="1">
    <location>
        <begin position="315"/>
        <end position="335"/>
    </location>
</feature>
<keyword evidence="3" id="KW-0732">Signal</keyword>
<accession>A0ABD3XGG0</accession>
<protein>
    <submittedName>
        <fullName evidence="4">Uncharacterized protein</fullName>
    </submittedName>
</protein>
<feature type="chain" id="PRO_5044802223" evidence="3">
    <location>
        <begin position="20"/>
        <end position="394"/>
    </location>
</feature>
<keyword evidence="2" id="KW-0472">Membrane</keyword>
<dbReference type="EMBL" id="JBJQND010000002">
    <property type="protein sequence ID" value="KAL3884820.1"/>
    <property type="molecule type" value="Genomic_DNA"/>
</dbReference>
<sequence length="394" mass="44741">MDIVSKLWIAFMFFVTCHTKDWKHDIYMKGENATISIDQQTSSGKVMLEITFSSYTSKLDAIRVILYFPKEKQDVCIGTYIGRVHDIKANNYSFSFILQHVDFVDSGHYTAREDTRELGKASVIVPRRTLLGDYNNIMLISFICNSVNISKIQIDMITSTRTIFVVMYDVRNGECTKSGQHYLYRIQHCVFTGNTFSFTIRDVSWLDKGVYAAWDSTDILLDSVLLDVRERNEISSTEHSSGYFNSSCVNNPACSEAQNELWVRLVFAAVGVAVTIPLTVACTLLIQRSQRSFRFTYKEADQALKLDPISNNTTKSGAADVREYEEPRRNTNDPSMYLEPIGILTVYTEDNNPSGSCIKEYEKLRPDGNQVNSSYSSLGAENIQVSKRPITLFK</sequence>
<evidence type="ECO:0000256" key="2">
    <source>
        <dbReference type="SAM" id="Phobius"/>
    </source>
</evidence>
<keyword evidence="2" id="KW-1133">Transmembrane helix</keyword>
<organism evidence="4 5">
    <name type="scientific">Sinanodonta woodiana</name>
    <name type="common">Chinese pond mussel</name>
    <name type="synonym">Anodonta woodiana</name>
    <dbReference type="NCBI Taxonomy" id="1069815"/>
    <lineage>
        <taxon>Eukaryota</taxon>
        <taxon>Metazoa</taxon>
        <taxon>Spiralia</taxon>
        <taxon>Lophotrochozoa</taxon>
        <taxon>Mollusca</taxon>
        <taxon>Bivalvia</taxon>
        <taxon>Autobranchia</taxon>
        <taxon>Heteroconchia</taxon>
        <taxon>Palaeoheterodonta</taxon>
        <taxon>Unionida</taxon>
        <taxon>Unionoidea</taxon>
        <taxon>Unionidae</taxon>
        <taxon>Unioninae</taxon>
        <taxon>Sinanodonta</taxon>
    </lineage>
</organism>
<evidence type="ECO:0000313" key="4">
    <source>
        <dbReference type="EMBL" id="KAL3884820.1"/>
    </source>
</evidence>
<proteinExistence type="predicted"/>
<keyword evidence="5" id="KW-1185">Reference proteome</keyword>
<evidence type="ECO:0000256" key="3">
    <source>
        <dbReference type="SAM" id="SignalP"/>
    </source>
</evidence>
<dbReference type="AlphaFoldDB" id="A0ABD3XGG0"/>
<dbReference type="Proteomes" id="UP001634394">
    <property type="component" value="Unassembled WGS sequence"/>
</dbReference>
<reference evidence="4 5" key="1">
    <citation type="submission" date="2024-11" db="EMBL/GenBank/DDBJ databases">
        <title>Chromosome-level genome assembly of the freshwater bivalve Anodonta woodiana.</title>
        <authorList>
            <person name="Chen X."/>
        </authorList>
    </citation>
    <scope>NUCLEOTIDE SEQUENCE [LARGE SCALE GENOMIC DNA]</scope>
    <source>
        <strain evidence="4">MN2024</strain>
        <tissue evidence="4">Gills</tissue>
    </source>
</reference>
<gene>
    <name evidence="4" type="ORF">ACJMK2_024921</name>
</gene>
<feature type="signal peptide" evidence="3">
    <location>
        <begin position="1"/>
        <end position="19"/>
    </location>
</feature>
<evidence type="ECO:0000256" key="1">
    <source>
        <dbReference type="SAM" id="MobiDB-lite"/>
    </source>
</evidence>
<evidence type="ECO:0000313" key="5">
    <source>
        <dbReference type="Proteomes" id="UP001634394"/>
    </source>
</evidence>
<feature type="compositionally biased region" description="Basic and acidic residues" evidence="1">
    <location>
        <begin position="320"/>
        <end position="331"/>
    </location>
</feature>
<comment type="caution">
    <text evidence="4">The sequence shown here is derived from an EMBL/GenBank/DDBJ whole genome shotgun (WGS) entry which is preliminary data.</text>
</comment>
<feature type="transmembrane region" description="Helical" evidence="2">
    <location>
        <begin position="261"/>
        <end position="286"/>
    </location>
</feature>